<gene>
    <name evidence="3" type="ORF">BN488_01177</name>
</gene>
<comment type="caution">
    <text evidence="3">The sequence shown here is derived from an EMBL/GenBank/DDBJ whole genome shotgun (WGS) entry which is preliminary data.</text>
</comment>
<evidence type="ECO:0000313" key="3">
    <source>
        <dbReference type="EMBL" id="CDA10138.1"/>
    </source>
</evidence>
<keyword evidence="2" id="KW-1133">Transmembrane helix</keyword>
<protein>
    <submittedName>
        <fullName evidence="3">Uncharacterized protein</fullName>
    </submittedName>
</protein>
<feature type="transmembrane region" description="Helical" evidence="2">
    <location>
        <begin position="20"/>
        <end position="38"/>
    </location>
</feature>
<dbReference type="EMBL" id="CBBD010000035">
    <property type="protein sequence ID" value="CDA10138.1"/>
    <property type="molecule type" value="Genomic_DNA"/>
</dbReference>
<sequence length="224" mass="25488">MKESEEKNNFKSQFKIDKNLVIGLIVGFILGAIIFSISSNGKISDYESQLSDYKSNDTKQSKEIEELRSKVKEAQPWFEMQEQEQKEKEEELAAKKKAEEEAQKAKEEQARREQEEKEKRGYDTGITYNQLARTPDDYEGEKVKFSGKVLQVMEGSSDVQIRLAVNGDYDKVVYGTYDKTIVSSRILEDDYITIMGTSGGLLTYESTMGASITIPSISIDKIER</sequence>
<reference evidence="3" key="1">
    <citation type="submission" date="2012-11" db="EMBL/GenBank/DDBJ databases">
        <title>Dependencies among metagenomic species, viruses, plasmids and units of genetic variation.</title>
        <authorList>
            <person name="Nielsen H.B."/>
            <person name="Almeida M."/>
            <person name="Juncker A.S."/>
            <person name="Rasmussen S."/>
            <person name="Li J."/>
            <person name="Sunagawa S."/>
            <person name="Plichta D."/>
            <person name="Gautier L."/>
            <person name="Le Chatelier E."/>
            <person name="Peletier E."/>
            <person name="Bonde I."/>
            <person name="Nielsen T."/>
            <person name="Manichanh C."/>
            <person name="Arumugam M."/>
            <person name="Batto J."/>
            <person name="Santos M.B.Q.D."/>
            <person name="Blom N."/>
            <person name="Borruel N."/>
            <person name="Burgdorf K.S."/>
            <person name="Boumezbeur F."/>
            <person name="Casellas F."/>
            <person name="Dore J."/>
            <person name="Guarner F."/>
            <person name="Hansen T."/>
            <person name="Hildebrand F."/>
            <person name="Kaas R.S."/>
            <person name="Kennedy S."/>
            <person name="Kristiansen K."/>
            <person name="Kultima J.R."/>
            <person name="Leonard P."/>
            <person name="Levenez F."/>
            <person name="Lund O."/>
            <person name="Moumen B."/>
            <person name="Le Paslier D."/>
            <person name="Pons N."/>
            <person name="Pedersen O."/>
            <person name="Prifti E."/>
            <person name="Qin J."/>
            <person name="Raes J."/>
            <person name="Tap J."/>
            <person name="Tims S."/>
            <person name="Ussery D.W."/>
            <person name="Yamada T."/>
            <person name="MetaHit consortium"/>
            <person name="Renault P."/>
            <person name="Sicheritz-Ponten T."/>
            <person name="Bork P."/>
            <person name="Wang J."/>
            <person name="Brunak S."/>
            <person name="Ehrlich S.D."/>
        </authorList>
    </citation>
    <scope>NUCLEOTIDE SEQUENCE [LARGE SCALE GENOMIC DNA]</scope>
</reference>
<name>R5X373_9FIRM</name>
<dbReference type="RefSeq" id="WP_007287068.1">
    <property type="nucleotide sequence ID" value="NZ_HF999326.1"/>
</dbReference>
<proteinExistence type="predicted"/>
<dbReference type="Proteomes" id="UP000017980">
    <property type="component" value="Unassembled WGS sequence"/>
</dbReference>
<feature type="region of interest" description="Disordered" evidence="1">
    <location>
        <begin position="75"/>
        <end position="123"/>
    </location>
</feature>
<keyword evidence="2" id="KW-0472">Membrane</keyword>
<organism evidence="3 4">
    <name type="scientific">Intestinibacter bartlettii CAG:1329</name>
    <dbReference type="NCBI Taxonomy" id="1263063"/>
    <lineage>
        <taxon>Bacteria</taxon>
        <taxon>Bacillati</taxon>
        <taxon>Bacillota</taxon>
        <taxon>Clostridia</taxon>
        <taxon>Peptostreptococcales</taxon>
        <taxon>Peptostreptococcaceae</taxon>
        <taxon>Intestinibacter</taxon>
    </lineage>
</organism>
<dbReference type="AlphaFoldDB" id="R5X373"/>
<evidence type="ECO:0000313" key="4">
    <source>
        <dbReference type="Proteomes" id="UP000017980"/>
    </source>
</evidence>
<evidence type="ECO:0000256" key="1">
    <source>
        <dbReference type="SAM" id="MobiDB-lite"/>
    </source>
</evidence>
<accession>R5X373</accession>
<evidence type="ECO:0000256" key="2">
    <source>
        <dbReference type="SAM" id="Phobius"/>
    </source>
</evidence>
<feature type="compositionally biased region" description="Basic and acidic residues" evidence="1">
    <location>
        <begin position="83"/>
        <end position="122"/>
    </location>
</feature>
<dbReference type="GeneID" id="89565002"/>
<keyword evidence="2" id="KW-0812">Transmembrane</keyword>